<feature type="compositionally biased region" description="Low complexity" evidence="1">
    <location>
        <begin position="547"/>
        <end position="557"/>
    </location>
</feature>
<keyword evidence="4" id="KW-1185">Reference proteome</keyword>
<evidence type="ECO:0000313" key="3">
    <source>
        <dbReference type="EMBL" id="KAG0654791.1"/>
    </source>
</evidence>
<feature type="transmembrane region" description="Helical" evidence="2">
    <location>
        <begin position="40"/>
        <end position="64"/>
    </location>
</feature>
<sequence length="557" mass="61462">MTVLPFPANIPPGINPYAYFARYLEAVFNPRPSNGFKARLIVLFVLTGVGIVLSLAYLSVLIIDHKRRNKSIWLFRLVRRPAGRYMVGNANFLFAIASLVVCGCLVGYIHNFWSVAILRANQDNAFFWRTLIWLPFGAHLWFGSWSSLQAGLLASQAASIPHLLPPIVANTLYIGGLLALAATALTLDIIVSFKWHHVWKLQRRLAIRSILLGGLRPNETAAEAQFILSGALARIDTELGQVVALYRGIGSVYSVASLVILLASGGGLALLFALRRQIRFNTDRSRLEIGGVGEEQPLERPDHSSSPAETPQSLTPRDLAKPEGVFELRAFTAHSSCPTLSNKPRHSPRRPTVHSIHIAQRVEQHSEYLGQDEDVEWEGSTARNLTSEPPISIRQDLARPTGNAPPERRSPQEMQLLALRKVHADVVVFLVAIAALACISLATGLWLAISPTSVYGRFDRIEAVYFVLTWMYLIAVDIALALLLINTLRHLPPARSGQGLHSGRAPDPLPPVLFLPAAADSEDDDERIRDRDRRPFDAFQDEEEGRQGAAAEEASIP</sequence>
<feature type="transmembrane region" description="Helical" evidence="2">
    <location>
        <begin position="130"/>
        <end position="155"/>
    </location>
</feature>
<feature type="compositionally biased region" description="Polar residues" evidence="1">
    <location>
        <begin position="304"/>
        <end position="315"/>
    </location>
</feature>
<evidence type="ECO:0000256" key="2">
    <source>
        <dbReference type="SAM" id="Phobius"/>
    </source>
</evidence>
<evidence type="ECO:0000256" key="1">
    <source>
        <dbReference type="SAM" id="MobiDB-lite"/>
    </source>
</evidence>
<feature type="region of interest" description="Disordered" evidence="1">
    <location>
        <begin position="379"/>
        <end position="409"/>
    </location>
</feature>
<dbReference type="Proteomes" id="UP000777482">
    <property type="component" value="Unassembled WGS sequence"/>
</dbReference>
<dbReference type="AlphaFoldDB" id="A0A9P7B2F0"/>
<gene>
    <name evidence="3" type="ORF">C6P46_001396</name>
</gene>
<feature type="region of interest" description="Disordered" evidence="1">
    <location>
        <begin position="289"/>
        <end position="318"/>
    </location>
</feature>
<reference evidence="3 4" key="1">
    <citation type="submission" date="2020-11" db="EMBL/GenBank/DDBJ databases">
        <title>Kefir isolates.</title>
        <authorList>
            <person name="Marcisauskas S."/>
            <person name="Kim Y."/>
            <person name="Blasche S."/>
        </authorList>
    </citation>
    <scope>NUCLEOTIDE SEQUENCE [LARGE SCALE GENOMIC DNA]</scope>
    <source>
        <strain evidence="3 4">KR</strain>
    </source>
</reference>
<name>A0A9P7B2F0_RHOMI</name>
<keyword evidence="2" id="KW-0812">Transmembrane</keyword>
<comment type="caution">
    <text evidence="3">The sequence shown here is derived from an EMBL/GenBank/DDBJ whole genome shotgun (WGS) entry which is preliminary data.</text>
</comment>
<evidence type="ECO:0000313" key="4">
    <source>
        <dbReference type="Proteomes" id="UP000777482"/>
    </source>
</evidence>
<proteinExistence type="predicted"/>
<dbReference type="EMBL" id="PUHQ01000138">
    <property type="protein sequence ID" value="KAG0654791.1"/>
    <property type="molecule type" value="Genomic_DNA"/>
</dbReference>
<feature type="transmembrane region" description="Helical" evidence="2">
    <location>
        <begin position="252"/>
        <end position="274"/>
    </location>
</feature>
<feature type="transmembrane region" description="Helical" evidence="2">
    <location>
        <begin position="426"/>
        <end position="449"/>
    </location>
</feature>
<feature type="compositionally biased region" description="Basic and acidic residues" evidence="1">
    <location>
        <begin position="526"/>
        <end position="536"/>
    </location>
</feature>
<protein>
    <submittedName>
        <fullName evidence="3">Uncharacterized protein</fullName>
    </submittedName>
</protein>
<accession>A0A9P7B2F0</accession>
<feature type="region of interest" description="Disordered" evidence="1">
    <location>
        <begin position="513"/>
        <end position="557"/>
    </location>
</feature>
<keyword evidence="2" id="KW-1133">Transmembrane helix</keyword>
<organism evidence="3 4">
    <name type="scientific">Rhodotorula mucilaginosa</name>
    <name type="common">Yeast</name>
    <name type="synonym">Rhodotorula rubra</name>
    <dbReference type="NCBI Taxonomy" id="5537"/>
    <lineage>
        <taxon>Eukaryota</taxon>
        <taxon>Fungi</taxon>
        <taxon>Dikarya</taxon>
        <taxon>Basidiomycota</taxon>
        <taxon>Pucciniomycotina</taxon>
        <taxon>Microbotryomycetes</taxon>
        <taxon>Sporidiobolales</taxon>
        <taxon>Sporidiobolaceae</taxon>
        <taxon>Rhodotorula</taxon>
    </lineage>
</organism>
<feature type="transmembrane region" description="Helical" evidence="2">
    <location>
        <begin position="464"/>
        <end position="485"/>
    </location>
</feature>
<feature type="transmembrane region" description="Helical" evidence="2">
    <location>
        <begin position="167"/>
        <end position="191"/>
    </location>
</feature>
<keyword evidence="2" id="KW-0472">Membrane</keyword>
<dbReference type="OrthoDB" id="2527568at2759"/>
<feature type="transmembrane region" description="Helical" evidence="2">
    <location>
        <begin position="85"/>
        <end position="110"/>
    </location>
</feature>